<sequence length="104" mass="11184">MSNETPGVSHKEVERIAQIVAREVLQGLRDEVGEEVDKRLKAYLGDMTATQHSIQHANLDKLLNRMDAISSGFFGGVVSKVTSFLITALLLGLAAYGVKSGIGN</sequence>
<dbReference type="RefSeq" id="WP_009484919.1">
    <property type="nucleotide sequence ID" value="NZ_AP024176.1"/>
</dbReference>
<reference evidence="2" key="1">
    <citation type="submission" date="2019-01" db="EMBL/GenBank/DDBJ databases">
        <authorList>
            <person name="Lista F."/>
            <person name="Anselmo A."/>
        </authorList>
    </citation>
    <scope>NUCLEOTIDE SEQUENCE</scope>
    <source>
        <strain evidence="2">13S</strain>
    </source>
</reference>
<protein>
    <submittedName>
        <fullName evidence="2">Uncharacterized protein</fullName>
    </submittedName>
</protein>
<accession>A0A483IS19</accession>
<keyword evidence="1" id="KW-0472">Membrane</keyword>
<evidence type="ECO:0000313" key="2">
    <source>
        <dbReference type="EMBL" id="TCX36541.1"/>
    </source>
</evidence>
<dbReference type="EMBL" id="SDCJ01000016">
    <property type="protein sequence ID" value="TCX36541.1"/>
    <property type="molecule type" value="Genomic_DNA"/>
</dbReference>
<keyword evidence="1" id="KW-0812">Transmembrane</keyword>
<evidence type="ECO:0000313" key="3">
    <source>
        <dbReference type="EMBL" id="VGL98628.1"/>
    </source>
</evidence>
<feature type="transmembrane region" description="Helical" evidence="1">
    <location>
        <begin position="73"/>
        <end position="98"/>
    </location>
</feature>
<reference evidence="3" key="2">
    <citation type="submission" date="2019-03" db="EMBL/GenBank/DDBJ databases">
        <authorList>
            <consortium name="Pathogen Informatics"/>
        </authorList>
    </citation>
    <scope>NUCLEOTIDE SEQUENCE</scope>
    <source>
        <strain evidence="3">5012STDY7626444</strain>
    </source>
</reference>
<evidence type="ECO:0000256" key="1">
    <source>
        <dbReference type="SAM" id="Phobius"/>
    </source>
</evidence>
<proteinExistence type="predicted"/>
<name>A0A483IS19_KLEPN</name>
<dbReference type="AlphaFoldDB" id="A0A483IS19"/>
<keyword evidence="1" id="KW-1133">Transmembrane helix</keyword>
<dbReference type="EMBL" id="CAAHCP010000050">
    <property type="protein sequence ID" value="VGL98628.1"/>
    <property type="molecule type" value="Genomic_DNA"/>
</dbReference>
<gene>
    <name evidence="2" type="ORF">ETE75_19940</name>
    <name evidence="3" type="ORF">SAMEA4873646_05398</name>
</gene>
<organism evidence="2">
    <name type="scientific">Klebsiella pneumoniae</name>
    <dbReference type="NCBI Taxonomy" id="573"/>
    <lineage>
        <taxon>Bacteria</taxon>
        <taxon>Pseudomonadati</taxon>
        <taxon>Pseudomonadota</taxon>
        <taxon>Gammaproteobacteria</taxon>
        <taxon>Enterobacterales</taxon>
        <taxon>Enterobacteriaceae</taxon>
        <taxon>Klebsiella/Raoultella group</taxon>
        <taxon>Klebsiella</taxon>
        <taxon>Klebsiella pneumoniae complex</taxon>
    </lineage>
</organism>